<evidence type="ECO:0000256" key="9">
    <source>
        <dbReference type="ARBA" id="ARBA00023242"/>
    </source>
</evidence>
<evidence type="ECO:0000256" key="3">
    <source>
        <dbReference type="ARBA" id="ARBA00004496"/>
    </source>
</evidence>
<dbReference type="OMA" id="HIGEMGF"/>
<evidence type="ECO:0000256" key="6">
    <source>
        <dbReference type="ARBA" id="ARBA00022448"/>
    </source>
</evidence>
<feature type="domain" description="Transcription factor Iwr1" evidence="11">
    <location>
        <begin position="122"/>
        <end position="197"/>
    </location>
</feature>
<evidence type="ECO:0000256" key="8">
    <source>
        <dbReference type="ARBA" id="ARBA00022927"/>
    </source>
</evidence>
<dbReference type="AlphaFoldDB" id="G0MZ49"/>
<feature type="compositionally biased region" description="Acidic residues" evidence="10">
    <location>
        <begin position="164"/>
        <end position="186"/>
    </location>
</feature>
<accession>G0MZ49</accession>
<gene>
    <name evidence="12" type="ORF">CAEBREN_19583</name>
</gene>
<evidence type="ECO:0000256" key="1">
    <source>
        <dbReference type="ARBA" id="ARBA00003202"/>
    </source>
</evidence>
<keyword evidence="8" id="KW-0653">Protein transport</keyword>
<dbReference type="GO" id="GO:0005737">
    <property type="term" value="C:cytoplasm"/>
    <property type="evidence" value="ECO:0007669"/>
    <property type="project" value="UniProtKB-SubCell"/>
</dbReference>
<evidence type="ECO:0000259" key="11">
    <source>
        <dbReference type="Pfam" id="PF08574"/>
    </source>
</evidence>
<dbReference type="HOGENOM" id="CLU_094338_0_0_1"/>
<dbReference type="Proteomes" id="UP000008068">
    <property type="component" value="Unassembled WGS sequence"/>
</dbReference>
<keyword evidence="6" id="KW-0813">Transport</keyword>
<keyword evidence="9" id="KW-0539">Nucleus</keyword>
<evidence type="ECO:0000256" key="5">
    <source>
        <dbReference type="ARBA" id="ARBA00017036"/>
    </source>
</evidence>
<comment type="function">
    <text evidence="1">Directs RNA polymerase II nuclear import.</text>
</comment>
<dbReference type="FunCoup" id="G0MZ49">
    <property type="interactions" value="62"/>
</dbReference>
<organism evidence="13">
    <name type="scientific">Caenorhabditis brenneri</name>
    <name type="common">Nematode worm</name>
    <dbReference type="NCBI Taxonomy" id="135651"/>
    <lineage>
        <taxon>Eukaryota</taxon>
        <taxon>Metazoa</taxon>
        <taxon>Ecdysozoa</taxon>
        <taxon>Nematoda</taxon>
        <taxon>Chromadorea</taxon>
        <taxon>Rhabditida</taxon>
        <taxon>Rhabditina</taxon>
        <taxon>Rhabditomorpha</taxon>
        <taxon>Rhabditoidea</taxon>
        <taxon>Rhabditidae</taxon>
        <taxon>Peloderinae</taxon>
        <taxon>Caenorhabditis</taxon>
    </lineage>
</organism>
<dbReference type="GO" id="GO:0032502">
    <property type="term" value="P:developmental process"/>
    <property type="evidence" value="ECO:0007669"/>
    <property type="project" value="TreeGrafter"/>
</dbReference>
<name>G0MZ49_CAEBE</name>
<dbReference type="PANTHER" id="PTHR31196:SF2">
    <property type="entry name" value="RNA POLYMERASE II NUCLEAR LOCALIZATION PROTEIN SLC7A6OS-RELATED"/>
    <property type="match status" value="1"/>
</dbReference>
<evidence type="ECO:0000256" key="10">
    <source>
        <dbReference type="SAM" id="MobiDB-lite"/>
    </source>
</evidence>
<dbReference type="InParanoid" id="G0MZ49"/>
<feature type="compositionally biased region" description="Acidic residues" evidence="10">
    <location>
        <begin position="194"/>
        <end position="204"/>
    </location>
</feature>
<dbReference type="InterPro" id="IPR040218">
    <property type="entry name" value="SLC7A6OS"/>
</dbReference>
<reference evidence="13" key="1">
    <citation type="submission" date="2011-07" db="EMBL/GenBank/DDBJ databases">
        <authorList>
            <consortium name="Caenorhabditis brenneri Sequencing and Analysis Consortium"/>
            <person name="Wilson R.K."/>
        </authorList>
    </citation>
    <scope>NUCLEOTIDE SEQUENCE [LARGE SCALE GENOMIC DNA]</scope>
    <source>
        <strain evidence="13">PB2801</strain>
    </source>
</reference>
<dbReference type="InterPro" id="IPR013883">
    <property type="entry name" value="TF_Iwr1_dom"/>
</dbReference>
<dbReference type="STRING" id="135651.G0MZ49"/>
<proteinExistence type="inferred from homology"/>
<dbReference type="Pfam" id="PF08574">
    <property type="entry name" value="Iwr1"/>
    <property type="match status" value="1"/>
</dbReference>
<protein>
    <recommendedName>
        <fullName evidence="5">Probable RNA polymerase II nuclear localization protein SLC7A6OS</fullName>
    </recommendedName>
</protein>
<evidence type="ECO:0000256" key="7">
    <source>
        <dbReference type="ARBA" id="ARBA00022490"/>
    </source>
</evidence>
<dbReference type="EMBL" id="GL379822">
    <property type="protein sequence ID" value="EGT48124.1"/>
    <property type="molecule type" value="Genomic_DNA"/>
</dbReference>
<dbReference type="OrthoDB" id="5838155at2759"/>
<keyword evidence="13" id="KW-1185">Reference proteome</keyword>
<keyword evidence="7" id="KW-0963">Cytoplasm</keyword>
<comment type="subcellular location">
    <subcellularLocation>
        <location evidence="3">Cytoplasm</location>
    </subcellularLocation>
    <subcellularLocation>
        <location evidence="2">Nucleus</location>
    </subcellularLocation>
</comment>
<dbReference type="GO" id="GO:0005634">
    <property type="term" value="C:nucleus"/>
    <property type="evidence" value="ECO:0007669"/>
    <property type="project" value="UniProtKB-SubCell"/>
</dbReference>
<evidence type="ECO:0000313" key="13">
    <source>
        <dbReference type="Proteomes" id="UP000008068"/>
    </source>
</evidence>
<dbReference type="eggNOG" id="KOG4852">
    <property type="taxonomic scope" value="Eukaryota"/>
</dbReference>
<sequence length="258" mass="28847">MAAPFIRVSRKRSADPHEALILHNKRVKHTTVFTLFKAAASGNDQELSGARVVDLPPLENVPEEGPAVVENENPLGFVNDEAVGLVGEVEKQQKKQEKVQISLNGCLLQPASAVTSSSSNQDDVVFDYYAIHEKRGNADGAADDASWDMDMEGVDVRFANRDEIDLENDGDSDGPPADDDDDSNDEDNWRNDYPDEDSYDEDSDNGEHYGTLEPDRWHAGEDYSEDSFSRRLRNMNLSGEERYEAYFEGEDTDEEGDY</sequence>
<evidence type="ECO:0000256" key="2">
    <source>
        <dbReference type="ARBA" id="ARBA00004123"/>
    </source>
</evidence>
<dbReference type="PANTHER" id="PTHR31196">
    <property type="entry name" value="RNA POLYMERASE II NUCLEAR LOCALIZATION PROTEIN SLC7A6OS-RELATED"/>
    <property type="match status" value="1"/>
</dbReference>
<comment type="similarity">
    <text evidence="4">Belongs to the IWR1/SLC7A6OS family.</text>
</comment>
<evidence type="ECO:0000256" key="4">
    <source>
        <dbReference type="ARBA" id="ARBA00010218"/>
    </source>
</evidence>
<dbReference type="GO" id="GO:0015031">
    <property type="term" value="P:protein transport"/>
    <property type="evidence" value="ECO:0007669"/>
    <property type="project" value="UniProtKB-KW"/>
</dbReference>
<evidence type="ECO:0000313" key="12">
    <source>
        <dbReference type="EMBL" id="EGT48124.1"/>
    </source>
</evidence>
<feature type="region of interest" description="Disordered" evidence="10">
    <location>
        <begin position="161"/>
        <end position="225"/>
    </location>
</feature>